<dbReference type="RefSeq" id="XP_033402758.1">
    <property type="nucleotide sequence ID" value="XM_033545892.1"/>
</dbReference>
<dbReference type="Gene3D" id="1.25.40.20">
    <property type="entry name" value="Ankyrin repeat-containing domain"/>
    <property type="match status" value="1"/>
</dbReference>
<dbReference type="InterPro" id="IPR002110">
    <property type="entry name" value="Ankyrin_rpt"/>
</dbReference>
<dbReference type="PROSITE" id="PS50297">
    <property type="entry name" value="ANK_REP_REGION"/>
    <property type="match status" value="1"/>
</dbReference>
<keyword evidence="5" id="KW-1185">Reference proteome</keyword>
<feature type="repeat" description="ANK" evidence="3">
    <location>
        <begin position="275"/>
        <end position="307"/>
    </location>
</feature>
<name>A0A6A6BSU3_9PEZI</name>
<dbReference type="PANTHER" id="PTHR24198">
    <property type="entry name" value="ANKYRIN REPEAT AND PROTEIN KINASE DOMAIN-CONTAINING PROTEIN"/>
    <property type="match status" value="1"/>
</dbReference>
<proteinExistence type="predicted"/>
<dbReference type="SMART" id="SM00248">
    <property type="entry name" value="ANK"/>
    <property type="match status" value="9"/>
</dbReference>
<dbReference type="AlphaFoldDB" id="A0A6A6BSU3"/>
<accession>A0A6A6BSU3</accession>
<dbReference type="InterPro" id="IPR036770">
    <property type="entry name" value="Ankyrin_rpt-contain_sf"/>
</dbReference>
<evidence type="ECO:0000313" key="4">
    <source>
        <dbReference type="EMBL" id="KAF2147050.1"/>
    </source>
</evidence>
<sequence>MWGKIGKTSMPRKKGISIHSRNSILQRQHLESKDILSGAFNTENSNTPFVRPPLDTMHIFELPPELFMSIMEQTVVTLELRRALRARLVCKTFDRGLTGAIFTTAAIEKHRDSYGWVGKPIPAKWLVKLLEIRALERPRKHNRLLDTVHETVSRIMHQCGKEDEEMRFACLSSVCQAVASWYHFTGWLIDAISEDEPYHHNETVMMRGCLAAAAWMGNSQLVEAFSGVDDINDDSSDLPSALWAAARQGNMEIFQQLLHKGARGTISSNGAACLIGSTPFQSACWGGNKELVRLLMETNPNIEPADIEKGLRCAASGNHVELVQFLLERFEFREEAKSVALHGACFYGAEDTTRLMLDRGTSTKYLNYAFKYLQPLATASKHGHLAIVRLLVSRGVDLNFSTGARHPDAVLLAASRGYIRIVEVLLDAGAQITTSIDDDTLARVAERGHEDMVKFLLDRGYPIGKGNKYDKKEGGEGRFVLGSACEQGQTSIVRLLAEYGVDIHSPNCYRIEELPIITAKRNGHDNVVDTLLELGVQKPKELDSIQGKKSPFLL</sequence>
<dbReference type="Pfam" id="PF12796">
    <property type="entry name" value="Ank_2"/>
    <property type="match status" value="3"/>
</dbReference>
<protein>
    <submittedName>
        <fullName evidence="4">Uncharacterized protein</fullName>
    </submittedName>
</protein>
<dbReference type="EMBL" id="ML995474">
    <property type="protein sequence ID" value="KAF2147050.1"/>
    <property type="molecule type" value="Genomic_DNA"/>
</dbReference>
<evidence type="ECO:0000256" key="1">
    <source>
        <dbReference type="ARBA" id="ARBA00022737"/>
    </source>
</evidence>
<evidence type="ECO:0000313" key="5">
    <source>
        <dbReference type="Proteomes" id="UP000799438"/>
    </source>
</evidence>
<evidence type="ECO:0000256" key="3">
    <source>
        <dbReference type="PROSITE-ProRule" id="PRU00023"/>
    </source>
</evidence>
<feature type="repeat" description="ANK" evidence="3">
    <location>
        <begin position="371"/>
        <end position="403"/>
    </location>
</feature>
<keyword evidence="2 3" id="KW-0040">ANK repeat</keyword>
<organism evidence="4 5">
    <name type="scientific">Aplosporella prunicola CBS 121167</name>
    <dbReference type="NCBI Taxonomy" id="1176127"/>
    <lineage>
        <taxon>Eukaryota</taxon>
        <taxon>Fungi</taxon>
        <taxon>Dikarya</taxon>
        <taxon>Ascomycota</taxon>
        <taxon>Pezizomycotina</taxon>
        <taxon>Dothideomycetes</taxon>
        <taxon>Dothideomycetes incertae sedis</taxon>
        <taxon>Botryosphaeriales</taxon>
        <taxon>Aplosporellaceae</taxon>
        <taxon>Aplosporella</taxon>
    </lineage>
</organism>
<evidence type="ECO:0000256" key="2">
    <source>
        <dbReference type="ARBA" id="ARBA00023043"/>
    </source>
</evidence>
<gene>
    <name evidence="4" type="ORF">K452DRAFT_354527</name>
</gene>
<dbReference type="OrthoDB" id="4772757at2759"/>
<dbReference type="PANTHER" id="PTHR24198:SF165">
    <property type="entry name" value="ANKYRIN REPEAT-CONTAINING PROTEIN-RELATED"/>
    <property type="match status" value="1"/>
</dbReference>
<dbReference type="Proteomes" id="UP000799438">
    <property type="component" value="Unassembled WGS sequence"/>
</dbReference>
<dbReference type="PROSITE" id="PS50088">
    <property type="entry name" value="ANK_REPEAT"/>
    <property type="match status" value="3"/>
</dbReference>
<dbReference type="SUPFAM" id="SSF48403">
    <property type="entry name" value="Ankyrin repeat"/>
    <property type="match status" value="1"/>
</dbReference>
<dbReference type="GeneID" id="54303398"/>
<reference evidence="4" key="1">
    <citation type="journal article" date="2020" name="Stud. Mycol.">
        <title>101 Dothideomycetes genomes: a test case for predicting lifestyles and emergence of pathogens.</title>
        <authorList>
            <person name="Haridas S."/>
            <person name="Albert R."/>
            <person name="Binder M."/>
            <person name="Bloem J."/>
            <person name="Labutti K."/>
            <person name="Salamov A."/>
            <person name="Andreopoulos B."/>
            <person name="Baker S."/>
            <person name="Barry K."/>
            <person name="Bills G."/>
            <person name="Bluhm B."/>
            <person name="Cannon C."/>
            <person name="Castanera R."/>
            <person name="Culley D."/>
            <person name="Daum C."/>
            <person name="Ezra D."/>
            <person name="Gonzalez J."/>
            <person name="Henrissat B."/>
            <person name="Kuo A."/>
            <person name="Liang C."/>
            <person name="Lipzen A."/>
            <person name="Lutzoni F."/>
            <person name="Magnuson J."/>
            <person name="Mondo S."/>
            <person name="Nolan M."/>
            <person name="Ohm R."/>
            <person name="Pangilinan J."/>
            <person name="Park H.-J."/>
            <person name="Ramirez L."/>
            <person name="Alfaro M."/>
            <person name="Sun H."/>
            <person name="Tritt A."/>
            <person name="Yoshinaga Y."/>
            <person name="Zwiers L.-H."/>
            <person name="Turgeon B."/>
            <person name="Goodwin S."/>
            <person name="Spatafora J."/>
            <person name="Crous P."/>
            <person name="Grigoriev I."/>
        </authorList>
    </citation>
    <scope>NUCLEOTIDE SEQUENCE</scope>
    <source>
        <strain evidence="4">CBS 121167</strain>
    </source>
</reference>
<keyword evidence="1" id="KW-0677">Repeat</keyword>
<feature type="repeat" description="ANK" evidence="3">
    <location>
        <begin position="476"/>
        <end position="508"/>
    </location>
</feature>